<dbReference type="Proteomes" id="UP000001963">
    <property type="component" value="Chromosome"/>
</dbReference>
<evidence type="ECO:0000313" key="1">
    <source>
        <dbReference type="EMBL" id="ASV62389.1"/>
    </source>
</evidence>
<dbReference type="KEGG" id="gbe:GbCGDNIH1_7321"/>
<organism evidence="1 2">
    <name type="scientific">Granulibacter bethesdensis (strain ATCC BAA-1260 / CGDNIH1)</name>
    <dbReference type="NCBI Taxonomy" id="391165"/>
    <lineage>
        <taxon>Bacteria</taxon>
        <taxon>Pseudomonadati</taxon>
        <taxon>Pseudomonadota</taxon>
        <taxon>Alphaproteobacteria</taxon>
        <taxon>Acetobacterales</taxon>
        <taxon>Acetobacteraceae</taxon>
        <taxon>Granulibacter</taxon>
    </lineage>
</organism>
<name>A0A286M2Z0_GRABC</name>
<evidence type="ECO:0000313" key="2">
    <source>
        <dbReference type="Proteomes" id="UP000001963"/>
    </source>
</evidence>
<dbReference type="AlphaFoldDB" id="A0A286M2Z0"/>
<proteinExistence type="predicted"/>
<reference evidence="1 2" key="1">
    <citation type="journal article" date="2007" name="J. Bacteriol.">
        <title>Genome sequence analysis of the emerging human pathogenic acetic acid bacterium Granulibacter bethesdensis.</title>
        <authorList>
            <person name="Greenberg D.E."/>
            <person name="Porcella S.F."/>
            <person name="Zelazny A.M."/>
            <person name="Virtaneva K."/>
            <person name="Sturdevant D.E."/>
            <person name="Kupko J.J.III."/>
            <person name="Barbian K.D."/>
            <person name="Babar A."/>
            <person name="Dorward D.W."/>
            <person name="Holland S.M."/>
        </authorList>
    </citation>
    <scope>NUCLEOTIDE SEQUENCE [LARGE SCALE GENOMIC DNA]</scope>
    <source>
        <strain evidence="2">ATCC BAA-1260 / CGDNIH1</strain>
    </source>
</reference>
<protein>
    <submittedName>
        <fullName evidence="1">Uncharacterized protein</fullName>
    </submittedName>
</protein>
<gene>
    <name evidence="1" type="ordered locus">GbCGDNIH1_7321</name>
</gene>
<accession>A0A286M2Z0</accession>
<sequence>MRAQKPGTMSPNRGGQAECVGFSSIGVEGETGGVIRPELSFMNGMTFHARSKRGRSI</sequence>
<keyword evidence="2" id="KW-1185">Reference proteome</keyword>
<dbReference type="EMBL" id="CP000394">
    <property type="protein sequence ID" value="ASV62389.1"/>
    <property type="molecule type" value="Genomic_DNA"/>
</dbReference>